<dbReference type="PANTHER" id="PTHR36337">
    <property type="entry name" value="OBSCURIN-LIKE PROTEIN"/>
    <property type="match status" value="1"/>
</dbReference>
<sequence>MFVAFVSSGKDSNQEGRDSLKKQLVIYYIQRSLEGYPGVTPFDGMASGVAALVRHLPAGSPSIFLLHSLSCRKG</sequence>
<accession>A0AA88RNR1</accession>
<keyword evidence="2" id="KW-1185">Reference proteome</keyword>
<dbReference type="EMBL" id="JAVXUO010000783">
    <property type="protein sequence ID" value="KAK2989139.1"/>
    <property type="molecule type" value="Genomic_DNA"/>
</dbReference>
<reference evidence="1" key="1">
    <citation type="submission" date="2022-12" db="EMBL/GenBank/DDBJ databases">
        <title>Draft genome assemblies for two species of Escallonia (Escalloniales).</title>
        <authorList>
            <person name="Chanderbali A."/>
            <person name="Dervinis C."/>
            <person name="Anghel I."/>
            <person name="Soltis D."/>
            <person name="Soltis P."/>
            <person name="Zapata F."/>
        </authorList>
    </citation>
    <scope>NUCLEOTIDE SEQUENCE</scope>
    <source>
        <strain evidence="1">UCBG92.1500</strain>
        <tissue evidence="1">Leaf</tissue>
    </source>
</reference>
<dbReference type="AlphaFoldDB" id="A0AA88RNR1"/>
<dbReference type="Proteomes" id="UP001187471">
    <property type="component" value="Unassembled WGS sequence"/>
</dbReference>
<evidence type="ECO:0000313" key="1">
    <source>
        <dbReference type="EMBL" id="KAK2989139.1"/>
    </source>
</evidence>
<organism evidence="1 2">
    <name type="scientific">Escallonia rubra</name>
    <dbReference type="NCBI Taxonomy" id="112253"/>
    <lineage>
        <taxon>Eukaryota</taxon>
        <taxon>Viridiplantae</taxon>
        <taxon>Streptophyta</taxon>
        <taxon>Embryophyta</taxon>
        <taxon>Tracheophyta</taxon>
        <taxon>Spermatophyta</taxon>
        <taxon>Magnoliopsida</taxon>
        <taxon>eudicotyledons</taxon>
        <taxon>Gunneridae</taxon>
        <taxon>Pentapetalae</taxon>
        <taxon>asterids</taxon>
        <taxon>campanulids</taxon>
        <taxon>Escalloniales</taxon>
        <taxon>Escalloniaceae</taxon>
        <taxon>Escallonia</taxon>
    </lineage>
</organism>
<comment type="caution">
    <text evidence="1">The sequence shown here is derived from an EMBL/GenBank/DDBJ whole genome shotgun (WGS) entry which is preliminary data.</text>
</comment>
<proteinExistence type="predicted"/>
<protein>
    <submittedName>
        <fullName evidence="1">Uncharacterized protein</fullName>
    </submittedName>
</protein>
<dbReference type="PANTHER" id="PTHR36337:SF1">
    <property type="entry name" value="OBSCURIN-LIKE PROTEIN"/>
    <property type="match status" value="1"/>
</dbReference>
<name>A0AA88RNR1_9ASTE</name>
<evidence type="ECO:0000313" key="2">
    <source>
        <dbReference type="Proteomes" id="UP001187471"/>
    </source>
</evidence>
<gene>
    <name evidence="1" type="ORF">RJ640_027213</name>
</gene>